<dbReference type="PANTHER" id="PTHR35897:SF1">
    <property type="entry name" value="METHYLTRANSFERASE AUSD"/>
    <property type="match status" value="1"/>
</dbReference>
<keyword evidence="6" id="KW-0804">Transcription</keyword>
<dbReference type="GO" id="GO:0008270">
    <property type="term" value="F:zinc ion binding"/>
    <property type="evidence" value="ECO:0007669"/>
    <property type="project" value="InterPro"/>
</dbReference>
<dbReference type="VEuPathDB" id="FungiDB:AFLA_003813"/>
<keyword evidence="5" id="KW-0238">DNA-binding</keyword>
<feature type="region of interest" description="Disordered" evidence="9">
    <location>
        <begin position="1"/>
        <end position="22"/>
    </location>
</feature>
<dbReference type="PANTHER" id="PTHR35897">
    <property type="entry name" value="METHYLTRANSFERASE AUSD"/>
    <property type="match status" value="1"/>
</dbReference>
<proteinExistence type="inferred from homology"/>
<dbReference type="EMBL" id="ML734663">
    <property type="protein sequence ID" value="KAB8242437.1"/>
    <property type="molecule type" value="Genomic_DNA"/>
</dbReference>
<dbReference type="VEuPathDB" id="FungiDB:F9C07_2199683"/>
<evidence type="ECO:0000256" key="8">
    <source>
        <dbReference type="ARBA" id="ARBA00038314"/>
    </source>
</evidence>
<dbReference type="Proteomes" id="UP000325434">
    <property type="component" value="Unassembled WGS sequence"/>
</dbReference>
<dbReference type="Gene3D" id="3.40.50.150">
    <property type="entry name" value="Vaccinia Virus protein VP39"/>
    <property type="match status" value="1"/>
</dbReference>
<evidence type="ECO:0000256" key="6">
    <source>
        <dbReference type="ARBA" id="ARBA00023163"/>
    </source>
</evidence>
<evidence type="ECO:0000256" key="2">
    <source>
        <dbReference type="ARBA" id="ARBA00022679"/>
    </source>
</evidence>
<dbReference type="GO" id="GO:0016740">
    <property type="term" value="F:transferase activity"/>
    <property type="evidence" value="ECO:0007669"/>
    <property type="project" value="UniProtKB-KW"/>
</dbReference>
<evidence type="ECO:0000256" key="7">
    <source>
        <dbReference type="ARBA" id="ARBA00023242"/>
    </source>
</evidence>
<evidence type="ECO:0000256" key="3">
    <source>
        <dbReference type="ARBA" id="ARBA00022691"/>
    </source>
</evidence>
<comment type="pathway">
    <text evidence="1">Secondary metabolite biosynthesis.</text>
</comment>
<comment type="similarity">
    <text evidence="8">Belongs to the class I-like SAM-binding methyltransferase superfamily.</text>
</comment>
<accession>A0A5N6GKS7</accession>
<dbReference type="SUPFAM" id="SSF53335">
    <property type="entry name" value="S-adenosyl-L-methionine-dependent methyltransferases"/>
    <property type="match status" value="1"/>
</dbReference>
<keyword evidence="7" id="KW-0539">Nucleus</keyword>
<evidence type="ECO:0000256" key="5">
    <source>
        <dbReference type="ARBA" id="ARBA00023125"/>
    </source>
</evidence>
<organism evidence="11">
    <name type="scientific">Aspergillus flavus</name>
    <dbReference type="NCBI Taxonomy" id="5059"/>
    <lineage>
        <taxon>Eukaryota</taxon>
        <taxon>Fungi</taxon>
        <taxon>Dikarya</taxon>
        <taxon>Ascomycota</taxon>
        <taxon>Pezizomycotina</taxon>
        <taxon>Eurotiomycetes</taxon>
        <taxon>Eurotiomycetidae</taxon>
        <taxon>Eurotiales</taxon>
        <taxon>Aspergillaceae</taxon>
        <taxon>Aspergillus</taxon>
        <taxon>Aspergillus subgen. Circumdati</taxon>
    </lineage>
</organism>
<dbReference type="GO" id="GO:0000981">
    <property type="term" value="F:DNA-binding transcription factor activity, RNA polymerase II-specific"/>
    <property type="evidence" value="ECO:0007669"/>
    <property type="project" value="InterPro"/>
</dbReference>
<feature type="region of interest" description="Disordered" evidence="9">
    <location>
        <begin position="443"/>
        <end position="489"/>
    </location>
</feature>
<dbReference type="GO" id="GO:0009893">
    <property type="term" value="P:positive regulation of metabolic process"/>
    <property type="evidence" value="ECO:0007669"/>
    <property type="project" value="UniProtKB-ARBA"/>
</dbReference>
<keyword evidence="2" id="KW-0808">Transferase</keyword>
<evidence type="ECO:0000313" key="11">
    <source>
        <dbReference type="EMBL" id="KAB8242437.1"/>
    </source>
</evidence>
<feature type="compositionally biased region" description="Low complexity" evidence="9">
    <location>
        <begin position="464"/>
        <end position="476"/>
    </location>
</feature>
<reference evidence="11" key="1">
    <citation type="submission" date="2019-04" db="EMBL/GenBank/DDBJ databases">
        <title>Friends and foes A comparative genomics study of 23 Aspergillus species from section Flavi.</title>
        <authorList>
            <consortium name="DOE Joint Genome Institute"/>
            <person name="Kjaerbolling I."/>
            <person name="Vesth T."/>
            <person name="Frisvad J.C."/>
            <person name="Nybo J.L."/>
            <person name="Theobald S."/>
            <person name="Kildgaard S."/>
            <person name="Isbrandt T."/>
            <person name="Kuo A."/>
            <person name="Sato A."/>
            <person name="Lyhne E.K."/>
            <person name="Kogle M.E."/>
            <person name="Wiebenga A."/>
            <person name="Kun R.S."/>
            <person name="Lubbers R.J."/>
            <person name="Makela M.R."/>
            <person name="Barry K."/>
            <person name="Chovatia M."/>
            <person name="Clum A."/>
            <person name="Daum C."/>
            <person name="Haridas S."/>
            <person name="He G."/>
            <person name="LaButti K."/>
            <person name="Lipzen A."/>
            <person name="Mondo S."/>
            <person name="Riley R."/>
            <person name="Salamov A."/>
            <person name="Simmons B.A."/>
            <person name="Magnuson J.K."/>
            <person name="Henrissat B."/>
            <person name="Mortensen U.H."/>
            <person name="Larsen T.O."/>
            <person name="Devries R.P."/>
            <person name="Grigoriev I.V."/>
            <person name="Machida M."/>
            <person name="Baker S.E."/>
            <person name="Andersen M.R."/>
        </authorList>
    </citation>
    <scope>NUCLEOTIDE SEQUENCE [LARGE SCALE GENOMIC DNA]</scope>
    <source>
        <strain evidence="11">CBS 121.62</strain>
    </source>
</reference>
<name>A0A5N6GKS7_ASPFL</name>
<sequence>MSPPQSAGGISPTSRRKQIPGTLVLNWQSPETQASKPLIRRPMTACEACRAAKVKCNGHRSCERCTSRGLHCTYTPSPNTQDINASGNLGAETVTLTSPPNSQSSCTPSIQMLPSQTTPDPIPVSLPDDIFPLPSCSASAVQSVPTDNALEHWREETFNQGLEQFDWVFPEADIGPEVSLPTTSILRPRLVTGSSQPSQNPSQSDFNNFFPHPPEPIPRTVSRGSAPLSDPPVISPRSQHQSRNCQCRANMMHHVPKIECAIQEKPKPQLDKMFKVTGDVIRSCQESTRCGCYVGPVDLVCIMSVFEQTAVCFDYIAKSGFDGTVKVGIGNYCVSLNDDASLKRMLVLDLVRQADTLLDSVSVLAQNMFVSLNEPSAKSLNRSPACLNQLNLDYVREATASFKKLFRLITEYFEGFKAVGQKEFGVLFLLAFLIETATNHPGTSPHYPDYQKPPAKSSETTRISPKTTSSNTSTESVTKHGTFETPSNNSPSLPYPCIGVFRFLDFGAHLSPIYPEVIQRLRAGQTFLDLGCCFGQDIRKLVHDGAPSENIIGADTEGRFMDLGYELFRDKETLKARFYAASVFDEDFLSEWHGKIDVIYVGAFLHLFDIEKQALVVARLVELLRRRPGSIVFGRNLGAERGGAFRMKTLGWDVFRHSRETMRLLWEGAPEGDWRVDAELMEYRSEGWDDSRRGWVGDETKEMRFVVRRL</sequence>
<feature type="region of interest" description="Disordered" evidence="9">
    <location>
        <begin position="191"/>
        <end position="240"/>
    </location>
</feature>
<dbReference type="InterPro" id="IPR001138">
    <property type="entry name" value="Zn2Cys6_DnaBD"/>
</dbReference>
<dbReference type="CDD" id="cd00067">
    <property type="entry name" value="GAL4"/>
    <property type="match status" value="1"/>
</dbReference>
<feature type="compositionally biased region" description="Low complexity" evidence="9">
    <location>
        <begin position="194"/>
        <end position="210"/>
    </location>
</feature>
<evidence type="ECO:0000259" key="10">
    <source>
        <dbReference type="PROSITE" id="PS50048"/>
    </source>
</evidence>
<dbReference type="InterPro" id="IPR029063">
    <property type="entry name" value="SAM-dependent_MTases_sf"/>
</dbReference>
<dbReference type="InterPro" id="IPR051654">
    <property type="entry name" value="Meroterpenoid_MTases"/>
</dbReference>
<evidence type="ECO:0000256" key="9">
    <source>
        <dbReference type="SAM" id="MobiDB-lite"/>
    </source>
</evidence>
<dbReference type="SUPFAM" id="SSF57701">
    <property type="entry name" value="Zn2/Cys6 DNA-binding domain"/>
    <property type="match status" value="1"/>
</dbReference>
<dbReference type="VEuPathDB" id="FungiDB:AFLA_003812"/>
<gene>
    <name evidence="11" type="ORF">BDV35DRAFT_384013</name>
</gene>
<keyword evidence="4" id="KW-0805">Transcription regulation</keyword>
<dbReference type="InterPro" id="IPR036864">
    <property type="entry name" value="Zn2-C6_fun-type_DNA-bd_sf"/>
</dbReference>
<evidence type="ECO:0000256" key="4">
    <source>
        <dbReference type="ARBA" id="ARBA00023015"/>
    </source>
</evidence>
<evidence type="ECO:0000256" key="1">
    <source>
        <dbReference type="ARBA" id="ARBA00005179"/>
    </source>
</evidence>
<feature type="domain" description="Zn(2)-C6 fungal-type" evidence="10">
    <location>
        <begin position="45"/>
        <end position="74"/>
    </location>
</feature>
<dbReference type="GO" id="GO:0003677">
    <property type="term" value="F:DNA binding"/>
    <property type="evidence" value="ECO:0007669"/>
    <property type="project" value="UniProtKB-KW"/>
</dbReference>
<keyword evidence="3" id="KW-0949">S-adenosyl-L-methionine</keyword>
<dbReference type="AlphaFoldDB" id="A0A5N6GKS7"/>
<dbReference type="Gene3D" id="4.10.240.10">
    <property type="entry name" value="Zn(2)-C6 fungal-type DNA-binding domain"/>
    <property type="match status" value="1"/>
</dbReference>
<dbReference type="PROSITE" id="PS50048">
    <property type="entry name" value="ZN2_CY6_FUNGAL_2"/>
    <property type="match status" value="1"/>
</dbReference>
<dbReference type="PROSITE" id="PS00463">
    <property type="entry name" value="ZN2_CY6_FUNGAL_1"/>
    <property type="match status" value="1"/>
</dbReference>
<protein>
    <recommendedName>
        <fullName evidence="10">Zn(2)-C6 fungal-type domain-containing protein</fullName>
    </recommendedName>
</protein>
<dbReference type="Pfam" id="PF00172">
    <property type="entry name" value="Zn_clus"/>
    <property type="match status" value="1"/>
</dbReference>
<dbReference type="SMART" id="SM00066">
    <property type="entry name" value="GAL4"/>
    <property type="match status" value="1"/>
</dbReference>